<dbReference type="PROSITE" id="PS50088">
    <property type="entry name" value="ANK_REPEAT"/>
    <property type="match status" value="2"/>
</dbReference>
<evidence type="ECO:0000313" key="5">
    <source>
        <dbReference type="Proteomes" id="UP001152795"/>
    </source>
</evidence>
<sequence length="457" mass="51494">MFSGIVTMAYRTGGRGRGRGRPSSLRRPSSSTRTTDHSPHISYTAAGGGQVYISFPINPWEVLGLTSSAVSRDAVKMAFRSKITEPQRQNRALASLANHILTSTEPRYQRQRGSDLYTIKTRDHFTIAAYGNTNELAVLLRRDKSLVKKSDEHGRTLLYLACKSGFYDMVKMLLKEGADINKIQRDGSTPLHAAAFFGQPLVVGLLLEYGAQTDIKNKWGQTALQESHSTDITNLIQNATSDFIFSLKTKLMAKQLVSEMRPIEFKGRVIAKELIRHPNILDPKTRTKLNTILKNWEMTWHGTRFKNLESILANGLLPAGTRGIKPPRGHFKLGETFFGIPNWAAAIFLSPSILYSAHAAYSERVMSNKEQWCVLFKVYCLPESYKAYDPTVLSYEGMKGEPDLPEYRVPVEGDDKEVIIRVESERSVVVRSLIFIRASVLENQELNFKEATKLFRE</sequence>
<comment type="caution">
    <text evidence="4">The sequence shown here is derived from an EMBL/GenBank/DDBJ whole genome shotgun (WGS) entry which is preliminary data.</text>
</comment>
<feature type="compositionally biased region" description="Low complexity" evidence="3">
    <location>
        <begin position="21"/>
        <end position="33"/>
    </location>
</feature>
<dbReference type="PROSITE" id="PS50297">
    <property type="entry name" value="ANK_REP_REGION"/>
    <property type="match status" value="2"/>
</dbReference>
<dbReference type="PANTHER" id="PTHR24171:SF10">
    <property type="entry name" value="ANKYRIN REPEAT DOMAIN-CONTAINING PROTEIN 29-LIKE"/>
    <property type="match status" value="1"/>
</dbReference>
<dbReference type="Gene3D" id="1.25.40.20">
    <property type="entry name" value="Ankyrin repeat-containing domain"/>
    <property type="match status" value="1"/>
</dbReference>
<reference evidence="4" key="1">
    <citation type="submission" date="2020-04" db="EMBL/GenBank/DDBJ databases">
        <authorList>
            <person name="Alioto T."/>
            <person name="Alioto T."/>
            <person name="Gomez Garrido J."/>
        </authorList>
    </citation>
    <scope>NUCLEOTIDE SEQUENCE</scope>
    <source>
        <strain evidence="4">A484AB</strain>
    </source>
</reference>
<dbReference type="InterPro" id="IPR036770">
    <property type="entry name" value="Ankyrin_rpt-contain_sf"/>
</dbReference>
<evidence type="ECO:0000313" key="4">
    <source>
        <dbReference type="EMBL" id="CAB4038234.1"/>
    </source>
</evidence>
<protein>
    <submittedName>
        <fullName evidence="4">Ankyrin repeat-containing domain</fullName>
    </submittedName>
</protein>
<feature type="region of interest" description="Disordered" evidence="3">
    <location>
        <begin position="11"/>
        <end position="40"/>
    </location>
</feature>
<accession>A0A6S7K6C2</accession>
<dbReference type="OrthoDB" id="539213at2759"/>
<organism evidence="4 5">
    <name type="scientific">Paramuricea clavata</name>
    <name type="common">Red gorgonian</name>
    <name type="synonym">Violescent sea-whip</name>
    <dbReference type="NCBI Taxonomy" id="317549"/>
    <lineage>
        <taxon>Eukaryota</taxon>
        <taxon>Metazoa</taxon>
        <taxon>Cnidaria</taxon>
        <taxon>Anthozoa</taxon>
        <taxon>Octocorallia</taxon>
        <taxon>Malacalcyonacea</taxon>
        <taxon>Plexauridae</taxon>
        <taxon>Paramuricea</taxon>
    </lineage>
</organism>
<name>A0A6S7K6C2_PARCT</name>
<dbReference type="EMBL" id="CACRXK020023969">
    <property type="protein sequence ID" value="CAB4038234.1"/>
    <property type="molecule type" value="Genomic_DNA"/>
</dbReference>
<keyword evidence="2" id="KW-0040">ANK repeat</keyword>
<keyword evidence="1" id="KW-0677">Repeat</keyword>
<evidence type="ECO:0000256" key="2">
    <source>
        <dbReference type="ARBA" id="ARBA00023043"/>
    </source>
</evidence>
<dbReference type="Gene3D" id="3.90.228.10">
    <property type="match status" value="1"/>
</dbReference>
<dbReference type="AlphaFoldDB" id="A0A6S7K6C2"/>
<dbReference type="SUPFAM" id="SSF48403">
    <property type="entry name" value="Ankyrin repeat"/>
    <property type="match status" value="1"/>
</dbReference>
<dbReference type="Proteomes" id="UP001152795">
    <property type="component" value="Unassembled WGS sequence"/>
</dbReference>
<proteinExistence type="predicted"/>
<evidence type="ECO:0000256" key="1">
    <source>
        <dbReference type="ARBA" id="ARBA00022737"/>
    </source>
</evidence>
<dbReference type="InterPro" id="IPR002110">
    <property type="entry name" value="Ankyrin_rpt"/>
</dbReference>
<gene>
    <name evidence="4" type="ORF">PACLA_8A027209</name>
</gene>
<evidence type="ECO:0000256" key="3">
    <source>
        <dbReference type="SAM" id="MobiDB-lite"/>
    </source>
</evidence>
<dbReference type="Pfam" id="PF12796">
    <property type="entry name" value="Ank_2"/>
    <property type="match status" value="1"/>
</dbReference>
<dbReference type="SMART" id="SM00248">
    <property type="entry name" value="ANK"/>
    <property type="match status" value="2"/>
</dbReference>
<dbReference type="PANTHER" id="PTHR24171">
    <property type="entry name" value="ANKYRIN REPEAT DOMAIN-CONTAINING PROTEIN 39-RELATED"/>
    <property type="match status" value="1"/>
</dbReference>
<keyword evidence="5" id="KW-1185">Reference proteome</keyword>